<reference evidence="11 12" key="1">
    <citation type="submission" date="2020-07" db="EMBL/GenBank/DDBJ databases">
        <authorList>
            <person name="Feng X."/>
        </authorList>
    </citation>
    <scope>NUCLEOTIDE SEQUENCE [LARGE SCALE GENOMIC DNA]</scope>
    <source>
        <strain evidence="11 12">JCM31066</strain>
    </source>
</reference>
<dbReference type="NCBIfam" id="TIGR00229">
    <property type="entry name" value="sensory_box"/>
    <property type="match status" value="1"/>
</dbReference>
<name>A0A842HAD9_9BACT</name>
<dbReference type="InterPro" id="IPR003594">
    <property type="entry name" value="HATPase_dom"/>
</dbReference>
<dbReference type="InterPro" id="IPR003661">
    <property type="entry name" value="HisK_dim/P_dom"/>
</dbReference>
<dbReference type="InterPro" id="IPR000014">
    <property type="entry name" value="PAS"/>
</dbReference>
<evidence type="ECO:0000256" key="5">
    <source>
        <dbReference type="ARBA" id="ARBA00022741"/>
    </source>
</evidence>
<dbReference type="EMBL" id="JACHVB010000013">
    <property type="protein sequence ID" value="MBC2593285.1"/>
    <property type="molecule type" value="Genomic_DNA"/>
</dbReference>
<keyword evidence="5" id="KW-0547">Nucleotide-binding</keyword>
<dbReference type="Gene3D" id="3.30.450.20">
    <property type="entry name" value="PAS domain"/>
    <property type="match status" value="1"/>
</dbReference>
<dbReference type="GO" id="GO:0005524">
    <property type="term" value="F:ATP binding"/>
    <property type="evidence" value="ECO:0007669"/>
    <property type="project" value="UniProtKB-KW"/>
</dbReference>
<keyword evidence="12" id="KW-1185">Reference proteome</keyword>
<evidence type="ECO:0000259" key="9">
    <source>
        <dbReference type="PROSITE" id="PS50109"/>
    </source>
</evidence>
<evidence type="ECO:0000256" key="2">
    <source>
        <dbReference type="ARBA" id="ARBA00012438"/>
    </source>
</evidence>
<dbReference type="InterPro" id="IPR005467">
    <property type="entry name" value="His_kinase_dom"/>
</dbReference>
<dbReference type="EC" id="2.7.13.3" evidence="2"/>
<feature type="domain" description="Histidine kinase" evidence="9">
    <location>
        <begin position="170"/>
        <end position="383"/>
    </location>
</feature>
<dbReference type="CDD" id="cd00082">
    <property type="entry name" value="HisKA"/>
    <property type="match status" value="1"/>
</dbReference>
<dbReference type="GO" id="GO:0000155">
    <property type="term" value="F:phosphorelay sensor kinase activity"/>
    <property type="evidence" value="ECO:0007669"/>
    <property type="project" value="InterPro"/>
</dbReference>
<dbReference type="Pfam" id="PF02518">
    <property type="entry name" value="HATPase_c"/>
    <property type="match status" value="1"/>
</dbReference>
<evidence type="ECO:0000256" key="3">
    <source>
        <dbReference type="ARBA" id="ARBA00022553"/>
    </source>
</evidence>
<dbReference type="SMART" id="SM00091">
    <property type="entry name" value="PAS"/>
    <property type="match status" value="1"/>
</dbReference>
<dbReference type="InterPro" id="IPR036890">
    <property type="entry name" value="HATPase_C_sf"/>
</dbReference>
<keyword evidence="4" id="KW-0808">Transferase</keyword>
<sequence length="392" mass="44256">MPEKSTHLDRILGRIDDLDSDNLATLVRRLVRERGLLETVFNTIQEGILVVDQSGRVEYANAAAAHLIGLKEKDLGHAVLWKVMPDLSQILDFDREASPAMMPASSRELEITYPEPRFVRLYVVPFETEEEEERQLRYAIIISDITEEKTTTEERIANERISSIFDLAAGVAHELGNPLNSINIHLQLMRRQLSRLGREPATEKIKSSLEACTNEVQRLDGIITHFLQAIRPQPPDLRETDLIETLYDVLNLQGPELHNLNIHVDVEVRADLPPVMADPEQLKQVFFNITKNAMEAMDAGGDLKITAHADDDYVTLIFADTGVGISQQDLPRVFQPYYTSKSGGHGLGMMVVQRIMRDHGGQIGIDSKPGTGTVISLRFPQRHRRMRMLESR</sequence>
<feature type="domain" description="PAS" evidence="10">
    <location>
        <begin position="33"/>
        <end position="75"/>
    </location>
</feature>
<keyword evidence="3" id="KW-0597">Phosphoprotein</keyword>
<dbReference type="PROSITE" id="PS50112">
    <property type="entry name" value="PAS"/>
    <property type="match status" value="1"/>
</dbReference>
<evidence type="ECO:0000256" key="1">
    <source>
        <dbReference type="ARBA" id="ARBA00000085"/>
    </source>
</evidence>
<accession>A0A842HAD9</accession>
<gene>
    <name evidence="11" type="ORF">H5P28_03325</name>
</gene>
<keyword evidence="8" id="KW-0902">Two-component regulatory system</keyword>
<organism evidence="11 12">
    <name type="scientific">Ruficoccus amylovorans</name>
    <dbReference type="NCBI Taxonomy" id="1804625"/>
    <lineage>
        <taxon>Bacteria</taxon>
        <taxon>Pseudomonadati</taxon>
        <taxon>Verrucomicrobiota</taxon>
        <taxon>Opitutia</taxon>
        <taxon>Puniceicoccales</taxon>
        <taxon>Cerasicoccaceae</taxon>
        <taxon>Ruficoccus</taxon>
    </lineage>
</organism>
<dbReference type="InterPro" id="IPR004358">
    <property type="entry name" value="Sig_transdc_His_kin-like_C"/>
</dbReference>
<keyword evidence="6" id="KW-0418">Kinase</keyword>
<protein>
    <recommendedName>
        <fullName evidence="2">histidine kinase</fullName>
        <ecNumber evidence="2">2.7.13.3</ecNumber>
    </recommendedName>
</protein>
<comment type="catalytic activity">
    <reaction evidence="1">
        <text>ATP + protein L-histidine = ADP + protein N-phospho-L-histidine.</text>
        <dbReference type="EC" id="2.7.13.3"/>
    </reaction>
</comment>
<dbReference type="SUPFAM" id="SSF55874">
    <property type="entry name" value="ATPase domain of HSP90 chaperone/DNA topoisomerase II/histidine kinase"/>
    <property type="match status" value="1"/>
</dbReference>
<dbReference type="InterPro" id="IPR036097">
    <property type="entry name" value="HisK_dim/P_sf"/>
</dbReference>
<comment type="caution">
    <text evidence="11">The sequence shown here is derived from an EMBL/GenBank/DDBJ whole genome shotgun (WGS) entry which is preliminary data.</text>
</comment>
<dbReference type="PANTHER" id="PTHR43065">
    <property type="entry name" value="SENSOR HISTIDINE KINASE"/>
    <property type="match status" value="1"/>
</dbReference>
<dbReference type="SUPFAM" id="SSF47384">
    <property type="entry name" value="Homodimeric domain of signal transducing histidine kinase"/>
    <property type="match status" value="1"/>
</dbReference>
<dbReference type="Gene3D" id="1.10.287.130">
    <property type="match status" value="1"/>
</dbReference>
<evidence type="ECO:0000259" key="10">
    <source>
        <dbReference type="PROSITE" id="PS50112"/>
    </source>
</evidence>
<evidence type="ECO:0000256" key="4">
    <source>
        <dbReference type="ARBA" id="ARBA00022679"/>
    </source>
</evidence>
<dbReference type="Proteomes" id="UP000546464">
    <property type="component" value="Unassembled WGS sequence"/>
</dbReference>
<evidence type="ECO:0000256" key="6">
    <source>
        <dbReference type="ARBA" id="ARBA00022777"/>
    </source>
</evidence>
<proteinExistence type="predicted"/>
<dbReference type="InterPro" id="IPR035965">
    <property type="entry name" value="PAS-like_dom_sf"/>
</dbReference>
<dbReference type="SUPFAM" id="SSF55785">
    <property type="entry name" value="PYP-like sensor domain (PAS domain)"/>
    <property type="match status" value="1"/>
</dbReference>
<dbReference type="Pfam" id="PF00512">
    <property type="entry name" value="HisKA"/>
    <property type="match status" value="1"/>
</dbReference>
<dbReference type="RefSeq" id="WP_185674295.1">
    <property type="nucleotide sequence ID" value="NZ_JACHVB010000013.1"/>
</dbReference>
<dbReference type="Pfam" id="PF13188">
    <property type="entry name" value="PAS_8"/>
    <property type="match status" value="1"/>
</dbReference>
<dbReference type="PANTHER" id="PTHR43065:SF10">
    <property type="entry name" value="PEROXIDE STRESS-ACTIVATED HISTIDINE KINASE MAK3"/>
    <property type="match status" value="1"/>
</dbReference>
<dbReference type="PRINTS" id="PR00344">
    <property type="entry name" value="BCTRLSENSOR"/>
</dbReference>
<evidence type="ECO:0000256" key="7">
    <source>
        <dbReference type="ARBA" id="ARBA00022840"/>
    </source>
</evidence>
<dbReference type="SMART" id="SM00388">
    <property type="entry name" value="HisKA"/>
    <property type="match status" value="1"/>
</dbReference>
<dbReference type="CDD" id="cd00130">
    <property type="entry name" value="PAS"/>
    <property type="match status" value="1"/>
</dbReference>
<dbReference type="SMART" id="SM00387">
    <property type="entry name" value="HATPase_c"/>
    <property type="match status" value="1"/>
</dbReference>
<dbReference type="CDD" id="cd00075">
    <property type="entry name" value="HATPase"/>
    <property type="match status" value="1"/>
</dbReference>
<evidence type="ECO:0000256" key="8">
    <source>
        <dbReference type="ARBA" id="ARBA00023012"/>
    </source>
</evidence>
<keyword evidence="7" id="KW-0067">ATP-binding</keyword>
<evidence type="ECO:0000313" key="12">
    <source>
        <dbReference type="Proteomes" id="UP000546464"/>
    </source>
</evidence>
<dbReference type="Gene3D" id="3.30.565.10">
    <property type="entry name" value="Histidine kinase-like ATPase, C-terminal domain"/>
    <property type="match status" value="1"/>
</dbReference>
<dbReference type="PROSITE" id="PS50109">
    <property type="entry name" value="HIS_KIN"/>
    <property type="match status" value="1"/>
</dbReference>
<evidence type="ECO:0000313" key="11">
    <source>
        <dbReference type="EMBL" id="MBC2593285.1"/>
    </source>
</evidence>
<dbReference type="AlphaFoldDB" id="A0A842HAD9"/>